<comment type="caution">
    <text evidence="3">The sequence shown here is derived from an EMBL/GenBank/DDBJ whole genome shotgun (WGS) entry which is preliminary data.</text>
</comment>
<evidence type="ECO:0000259" key="2">
    <source>
        <dbReference type="PROSITE" id="PS51384"/>
    </source>
</evidence>
<dbReference type="Pfam" id="PF08021">
    <property type="entry name" value="FAD_binding_9"/>
    <property type="match status" value="1"/>
</dbReference>
<dbReference type="InterPro" id="IPR007037">
    <property type="entry name" value="SIP_rossman_dom"/>
</dbReference>
<evidence type="ECO:0000313" key="3">
    <source>
        <dbReference type="EMBL" id="EEE46409.1"/>
    </source>
</evidence>
<dbReference type="SUPFAM" id="SSF63380">
    <property type="entry name" value="Riboflavin synthase domain-like"/>
    <property type="match status" value="1"/>
</dbReference>
<feature type="domain" description="FAD-binding FR-type" evidence="2">
    <location>
        <begin position="7"/>
        <end position="129"/>
    </location>
</feature>
<dbReference type="InterPro" id="IPR017938">
    <property type="entry name" value="Riboflavin_synthase-like_b-brl"/>
</dbReference>
<accession>A0A5E8H524</accession>
<dbReference type="AlphaFoldDB" id="A0A5E8H524"/>
<dbReference type="Gene3D" id="3.40.50.80">
    <property type="entry name" value="Nucleotide-binding domain of ferredoxin-NADP reductase (FNR) module"/>
    <property type="match status" value="1"/>
</dbReference>
<dbReference type="InterPro" id="IPR039374">
    <property type="entry name" value="SIP_fam"/>
</dbReference>
<dbReference type="RefSeq" id="WP_008195004.1">
    <property type="nucleotide sequence ID" value="NZ_CM011002.1"/>
</dbReference>
<dbReference type="InterPro" id="IPR017927">
    <property type="entry name" value="FAD-bd_FR_type"/>
</dbReference>
<proteinExistence type="inferred from homology"/>
<dbReference type="Pfam" id="PF04954">
    <property type="entry name" value="SIP"/>
    <property type="match status" value="1"/>
</dbReference>
<dbReference type="CDD" id="cd06193">
    <property type="entry name" value="siderophore_interacting"/>
    <property type="match status" value="1"/>
</dbReference>
<dbReference type="GO" id="GO:0016491">
    <property type="term" value="F:oxidoreductase activity"/>
    <property type="evidence" value="ECO:0007669"/>
    <property type="project" value="InterPro"/>
</dbReference>
<reference evidence="3 4" key="2">
    <citation type="submission" date="2013-04" db="EMBL/GenBank/DDBJ databases">
        <authorList>
            <person name="Fiebig A."/>
            <person name="Pradella S."/>
            <person name="Wagner-Doebler I."/>
        </authorList>
    </citation>
    <scope>NUCLEOTIDE SEQUENCE [LARGE SCALE GENOMIC DNA]</scope>
    <source>
        <strain evidence="4">DSM 17067 / NCIMB 14079 / DFL-11</strain>
    </source>
</reference>
<dbReference type="PANTHER" id="PTHR30157">
    <property type="entry name" value="FERRIC REDUCTASE, NADPH-DEPENDENT"/>
    <property type="match status" value="1"/>
</dbReference>
<name>A0A5E8H524_ROSAD</name>
<sequence>MAALPKRKPRFLTVKSAVYLSPHMIRVTFAGPELEGFPLHQEGANCKLVLPRDGESREDFEAYFGPDGPEEKVHPVRTYTVRGYRPNGLELDIDFVAHGDNGPATRWAQSAKPGSFLGFFGPSQKKIKEFYADWYLVAADLSAMPVAEAVLEQMPQDAKGVALFEVPSKNDIREIVVPRNIEIHWLIHEDPHVVSTAQLDFIRSMAWPGGVVQTCIAGESSVIRSIRDHLNNTRQVPRKETYISGYWKIGLVEDEHQKMKRAEAA</sequence>
<organism evidence="3 4">
    <name type="scientific">Roseibium alexandrii (strain DSM 17067 / NCIMB 14079 / DFL-11)</name>
    <name type="common">Labrenzia alexandrii</name>
    <dbReference type="NCBI Taxonomy" id="244592"/>
    <lineage>
        <taxon>Bacteria</taxon>
        <taxon>Pseudomonadati</taxon>
        <taxon>Pseudomonadota</taxon>
        <taxon>Alphaproteobacteria</taxon>
        <taxon>Hyphomicrobiales</taxon>
        <taxon>Stappiaceae</taxon>
        <taxon>Roseibium</taxon>
    </lineage>
</organism>
<evidence type="ECO:0000256" key="1">
    <source>
        <dbReference type="ARBA" id="ARBA00035644"/>
    </source>
</evidence>
<dbReference type="Gene3D" id="2.40.30.10">
    <property type="entry name" value="Translation factors"/>
    <property type="match status" value="1"/>
</dbReference>
<dbReference type="Proteomes" id="UP000004703">
    <property type="component" value="Chromosome"/>
</dbReference>
<dbReference type="InterPro" id="IPR013113">
    <property type="entry name" value="SIP_FAD-bd"/>
</dbReference>
<dbReference type="PROSITE" id="PS51384">
    <property type="entry name" value="FAD_FR"/>
    <property type="match status" value="1"/>
</dbReference>
<evidence type="ECO:0000313" key="4">
    <source>
        <dbReference type="Proteomes" id="UP000004703"/>
    </source>
</evidence>
<reference evidence="3 4" key="1">
    <citation type="submission" date="2008-01" db="EMBL/GenBank/DDBJ databases">
        <authorList>
            <person name="Wagner-Dobler I."/>
            <person name="Ferriera S."/>
            <person name="Johnson J."/>
            <person name="Kravitz S."/>
            <person name="Beeson K."/>
            <person name="Sutton G."/>
            <person name="Rogers Y.-H."/>
            <person name="Friedman R."/>
            <person name="Frazier M."/>
            <person name="Venter J.C."/>
        </authorList>
    </citation>
    <scope>NUCLEOTIDE SEQUENCE [LARGE SCALE GENOMIC DNA]</scope>
    <source>
        <strain evidence="4">DSM 17067 / NCIMB 14079 / DFL-11</strain>
    </source>
</reference>
<comment type="similarity">
    <text evidence="1">Belongs to the SIP oxidoreductase family.</text>
</comment>
<dbReference type="EMBL" id="ACCU02000001">
    <property type="protein sequence ID" value="EEE46409.1"/>
    <property type="molecule type" value="Genomic_DNA"/>
</dbReference>
<gene>
    <name evidence="3" type="ORF">SADFL11_3698</name>
</gene>
<dbReference type="InterPro" id="IPR039261">
    <property type="entry name" value="FNR_nucleotide-bd"/>
</dbReference>
<dbReference type="PANTHER" id="PTHR30157:SF0">
    <property type="entry name" value="NADPH-DEPENDENT FERRIC-CHELATE REDUCTASE"/>
    <property type="match status" value="1"/>
</dbReference>
<protein>
    <submittedName>
        <fullName evidence="3">Siderophore-interacting protein</fullName>
    </submittedName>
</protein>